<dbReference type="Pfam" id="PF08327">
    <property type="entry name" value="AHSA1"/>
    <property type="match status" value="1"/>
</dbReference>
<sequence>MSSFDWSRFTVRININSNSIEQLYRAWATRGGIEYWFLRMSEYSQPNGSLRGDDEPVQKGDTYRWRWFGYGDEVTETGEILDCNGTDFFKFRFGEAGDCSVRIYPEQNELIVELLQDNIPTDEKAKEMWHIGCKTGWTFYLANMKSLFEGGIDLRNKNEQLQDMINA</sequence>
<dbReference type="RefSeq" id="WP_182802634.1">
    <property type="nucleotide sequence ID" value="NZ_CP060007.1"/>
</dbReference>
<evidence type="ECO:0000256" key="1">
    <source>
        <dbReference type="ARBA" id="ARBA00006817"/>
    </source>
</evidence>
<dbReference type="InterPro" id="IPR023393">
    <property type="entry name" value="START-like_dom_sf"/>
</dbReference>
<evidence type="ECO:0000313" key="3">
    <source>
        <dbReference type="EMBL" id="QNA44372.1"/>
    </source>
</evidence>
<proteinExistence type="inferred from homology"/>
<organism evidence="3 4">
    <name type="scientific">Lacibacter sediminis</name>
    <dbReference type="NCBI Taxonomy" id="2760713"/>
    <lineage>
        <taxon>Bacteria</taxon>
        <taxon>Pseudomonadati</taxon>
        <taxon>Bacteroidota</taxon>
        <taxon>Chitinophagia</taxon>
        <taxon>Chitinophagales</taxon>
        <taxon>Chitinophagaceae</taxon>
        <taxon>Lacibacter</taxon>
    </lineage>
</organism>
<reference evidence="4" key="1">
    <citation type="submission" date="2020-08" db="EMBL/GenBank/DDBJ databases">
        <title>Lacibacter sp. S13-6-6 genome sequencing.</title>
        <authorList>
            <person name="Jin L."/>
        </authorList>
    </citation>
    <scope>NUCLEOTIDE SEQUENCE [LARGE SCALE GENOMIC DNA]</scope>
    <source>
        <strain evidence="4">S13-6-6</strain>
    </source>
</reference>
<dbReference type="AlphaFoldDB" id="A0A7G5XFW9"/>
<evidence type="ECO:0000313" key="4">
    <source>
        <dbReference type="Proteomes" id="UP000515344"/>
    </source>
</evidence>
<dbReference type="KEGG" id="lacs:H4075_20280"/>
<gene>
    <name evidence="3" type="ORF">H4075_20280</name>
</gene>
<protein>
    <submittedName>
        <fullName evidence="3">SRPBCC domain-containing protein</fullName>
    </submittedName>
</protein>
<dbReference type="EMBL" id="CP060007">
    <property type="protein sequence ID" value="QNA44372.1"/>
    <property type="molecule type" value="Genomic_DNA"/>
</dbReference>
<dbReference type="InterPro" id="IPR013538">
    <property type="entry name" value="ASHA1/2-like_C"/>
</dbReference>
<dbReference type="Proteomes" id="UP000515344">
    <property type="component" value="Chromosome"/>
</dbReference>
<evidence type="ECO:0000259" key="2">
    <source>
        <dbReference type="Pfam" id="PF08327"/>
    </source>
</evidence>
<accession>A0A7G5XFW9</accession>
<feature type="domain" description="Activator of Hsp90 ATPase homologue 1/2-like C-terminal" evidence="2">
    <location>
        <begin position="19"/>
        <end position="149"/>
    </location>
</feature>
<dbReference type="SUPFAM" id="SSF55961">
    <property type="entry name" value="Bet v1-like"/>
    <property type="match status" value="1"/>
</dbReference>
<name>A0A7G5XFW9_9BACT</name>
<comment type="similarity">
    <text evidence="1">Belongs to the AHA1 family.</text>
</comment>
<dbReference type="Gene3D" id="3.30.530.20">
    <property type="match status" value="1"/>
</dbReference>
<keyword evidence="4" id="KW-1185">Reference proteome</keyword>